<comment type="caution">
    <text evidence="5">The sequence shown here is derived from an EMBL/GenBank/DDBJ whole genome shotgun (WGS) entry which is preliminary data.</text>
</comment>
<dbReference type="GO" id="GO:0003677">
    <property type="term" value="F:DNA binding"/>
    <property type="evidence" value="ECO:0007669"/>
    <property type="project" value="UniProtKB-KW"/>
</dbReference>
<dbReference type="SUPFAM" id="SSF100950">
    <property type="entry name" value="NagB/RpiA/CoA transferase-like"/>
    <property type="match status" value="1"/>
</dbReference>
<evidence type="ECO:0000259" key="4">
    <source>
        <dbReference type="PROSITE" id="PS51000"/>
    </source>
</evidence>
<dbReference type="InterPro" id="IPR050313">
    <property type="entry name" value="Carb_Metab_HTH_regulators"/>
</dbReference>
<evidence type="ECO:0000313" key="6">
    <source>
        <dbReference type="Proteomes" id="UP000430222"/>
    </source>
</evidence>
<feature type="domain" description="HTH deoR-type" evidence="4">
    <location>
        <begin position="8"/>
        <end position="63"/>
    </location>
</feature>
<keyword evidence="1" id="KW-0805">Transcription regulation</keyword>
<keyword evidence="3" id="KW-0804">Transcription</keyword>
<dbReference type="Proteomes" id="UP000430222">
    <property type="component" value="Unassembled WGS sequence"/>
</dbReference>
<dbReference type="SMART" id="SM01134">
    <property type="entry name" value="DeoRC"/>
    <property type="match status" value="1"/>
</dbReference>
<evidence type="ECO:0000256" key="1">
    <source>
        <dbReference type="ARBA" id="ARBA00023015"/>
    </source>
</evidence>
<evidence type="ECO:0000256" key="2">
    <source>
        <dbReference type="ARBA" id="ARBA00023125"/>
    </source>
</evidence>
<name>A0A6I2USH4_9FIRM</name>
<accession>A0A6I2USH4</accession>
<protein>
    <submittedName>
        <fullName evidence="5">DeoR/GlpR transcriptional regulator</fullName>
    </submittedName>
</protein>
<dbReference type="InterPro" id="IPR037171">
    <property type="entry name" value="NagB/RpiA_transferase-like"/>
</dbReference>
<evidence type="ECO:0000256" key="3">
    <source>
        <dbReference type="ARBA" id="ARBA00023163"/>
    </source>
</evidence>
<dbReference type="InterPro" id="IPR014036">
    <property type="entry name" value="DeoR-like_C"/>
</dbReference>
<dbReference type="InterPro" id="IPR036390">
    <property type="entry name" value="WH_DNA-bd_sf"/>
</dbReference>
<dbReference type="PROSITE" id="PS00894">
    <property type="entry name" value="HTH_DEOR_1"/>
    <property type="match status" value="1"/>
</dbReference>
<dbReference type="PROSITE" id="PS51000">
    <property type="entry name" value="HTH_DEOR_2"/>
    <property type="match status" value="1"/>
</dbReference>
<dbReference type="GO" id="GO:0003700">
    <property type="term" value="F:DNA-binding transcription factor activity"/>
    <property type="evidence" value="ECO:0007669"/>
    <property type="project" value="InterPro"/>
</dbReference>
<proteinExistence type="predicted"/>
<keyword evidence="6" id="KW-1185">Reference proteome</keyword>
<dbReference type="PRINTS" id="PR00037">
    <property type="entry name" value="HTHLACR"/>
</dbReference>
<evidence type="ECO:0000313" key="5">
    <source>
        <dbReference type="EMBL" id="MSV24177.1"/>
    </source>
</evidence>
<gene>
    <name evidence="5" type="ORF">FYJ78_03050</name>
</gene>
<dbReference type="InterPro" id="IPR018356">
    <property type="entry name" value="Tscrpt_reg_HTH_DeoR_CS"/>
</dbReference>
<organism evidence="5 6">
    <name type="scientific">Selenomonas montiformis</name>
    <dbReference type="NCBI Taxonomy" id="2652285"/>
    <lineage>
        <taxon>Bacteria</taxon>
        <taxon>Bacillati</taxon>
        <taxon>Bacillota</taxon>
        <taxon>Negativicutes</taxon>
        <taxon>Selenomonadales</taxon>
        <taxon>Selenomonadaceae</taxon>
        <taxon>Selenomonas</taxon>
    </lineage>
</organism>
<dbReference type="SUPFAM" id="SSF46785">
    <property type="entry name" value="Winged helix' DNA-binding domain"/>
    <property type="match status" value="1"/>
</dbReference>
<dbReference type="InterPro" id="IPR001034">
    <property type="entry name" value="DeoR_HTH"/>
</dbReference>
<dbReference type="Pfam" id="PF00455">
    <property type="entry name" value="DeoRC"/>
    <property type="match status" value="1"/>
</dbReference>
<reference evidence="5 6" key="1">
    <citation type="submission" date="2019-08" db="EMBL/GenBank/DDBJ databases">
        <title>In-depth cultivation of the pig gut microbiome towards novel bacterial diversity and tailored functional studies.</title>
        <authorList>
            <person name="Wylensek D."/>
            <person name="Hitch T.C.A."/>
            <person name="Clavel T."/>
        </authorList>
    </citation>
    <scope>NUCLEOTIDE SEQUENCE [LARGE SCALE GENOMIC DNA]</scope>
    <source>
        <strain evidence="6">WCA-380-WT-3B3</strain>
    </source>
</reference>
<dbReference type="PANTHER" id="PTHR30363">
    <property type="entry name" value="HTH-TYPE TRANSCRIPTIONAL REGULATOR SRLR-RELATED"/>
    <property type="match status" value="1"/>
</dbReference>
<dbReference type="Pfam" id="PF08220">
    <property type="entry name" value="HTH_DeoR"/>
    <property type="match status" value="1"/>
</dbReference>
<keyword evidence="2" id="KW-0238">DNA-binding</keyword>
<dbReference type="RefSeq" id="WP_154619950.1">
    <property type="nucleotide sequence ID" value="NZ_CBCTNG010000004.1"/>
</dbReference>
<dbReference type="SMART" id="SM00420">
    <property type="entry name" value="HTH_DEOR"/>
    <property type="match status" value="1"/>
</dbReference>
<sequence>MKNSKSVVFRRQQALLRLLKENRTIDVDTAAAQLDVSATTIRRDLVMFEQQHLVKRFHGGAELIEGTLKEEDTPTADPKSRVDAEQKQVIAQYAASLVEDGDTIFMNSSSTTLMMLDYIKDKRVIVVTNNSNAIYYPHDPQVTIILTGGEIYQRRKSLVGEFALQTLTKINADKAFIGVGGISVASGITTSVLPETAINEMMMRRCQGSCYVLAARQKIGREHNFLSGTIDKVDTLITCPGANADEIKNLRANGVEVIEVNETRQD</sequence>
<dbReference type="AlphaFoldDB" id="A0A6I2USH4"/>
<dbReference type="EMBL" id="VUNL01000003">
    <property type="protein sequence ID" value="MSV24177.1"/>
    <property type="molecule type" value="Genomic_DNA"/>
</dbReference>
<dbReference type="PANTHER" id="PTHR30363:SF44">
    <property type="entry name" value="AGA OPERON TRANSCRIPTIONAL REPRESSOR-RELATED"/>
    <property type="match status" value="1"/>
</dbReference>